<protein>
    <submittedName>
        <fullName evidence="2">Uncharacterized protein</fullName>
    </submittedName>
</protein>
<evidence type="ECO:0000256" key="1">
    <source>
        <dbReference type="SAM" id="MobiDB-lite"/>
    </source>
</evidence>
<gene>
    <name evidence="2" type="ORF">WS70_17365</name>
</gene>
<proteinExistence type="predicted"/>
<dbReference type="Proteomes" id="UP000062519">
    <property type="component" value="Chromosome 2"/>
</dbReference>
<accession>A0A1B4FJ99</accession>
<feature type="region of interest" description="Disordered" evidence="1">
    <location>
        <begin position="21"/>
        <end position="104"/>
    </location>
</feature>
<reference evidence="2 3" key="1">
    <citation type="submission" date="2015-12" db="EMBL/GenBank/DDBJ databases">
        <title>Diversity of Burkholderia near neighbor genomes.</title>
        <authorList>
            <person name="Sahl J."/>
            <person name="Wagner D."/>
            <person name="Keim P."/>
        </authorList>
    </citation>
    <scope>NUCLEOTIDE SEQUENCE [LARGE SCALE GENOMIC DNA]</scope>
    <source>
        <strain evidence="2 3">BDU6</strain>
    </source>
</reference>
<sequence>MNIAIGRYACRANQIGGAFMAGEAEPGDAGRPIGRSERRTSNVERRTSNVERRTSNVERRTSNVELNEHNQGQNRLAAKFAEENRLRRRKQADRPIHPVARLPQ</sequence>
<dbReference type="RefSeq" id="WP_108034011.1">
    <property type="nucleotide sequence ID" value="NZ_CP013387.1"/>
</dbReference>
<feature type="compositionally biased region" description="Basic and acidic residues" evidence="1">
    <location>
        <begin position="34"/>
        <end position="68"/>
    </location>
</feature>
<dbReference type="AlphaFoldDB" id="A0A1B4FJ99"/>
<name>A0A1B4FJ99_9BURK</name>
<evidence type="ECO:0000313" key="2">
    <source>
        <dbReference type="EMBL" id="AOJ03710.1"/>
    </source>
</evidence>
<keyword evidence="3" id="KW-1185">Reference proteome</keyword>
<evidence type="ECO:0000313" key="3">
    <source>
        <dbReference type="Proteomes" id="UP000062519"/>
    </source>
</evidence>
<organism evidence="2 3">
    <name type="scientific">Burkholderia mayonis</name>
    <dbReference type="NCBI Taxonomy" id="1385591"/>
    <lineage>
        <taxon>Bacteria</taxon>
        <taxon>Pseudomonadati</taxon>
        <taxon>Pseudomonadota</taxon>
        <taxon>Betaproteobacteria</taxon>
        <taxon>Burkholderiales</taxon>
        <taxon>Burkholderiaceae</taxon>
        <taxon>Burkholderia</taxon>
        <taxon>pseudomallei group</taxon>
    </lineage>
</organism>
<dbReference type="EMBL" id="CP013387">
    <property type="protein sequence ID" value="AOJ03710.1"/>
    <property type="molecule type" value="Genomic_DNA"/>
</dbReference>
<dbReference type="KEGG" id="buu:WS70_17365"/>